<proteinExistence type="predicted"/>
<dbReference type="Gene3D" id="1.10.3210.10">
    <property type="entry name" value="Hypothetical protein af1432"/>
    <property type="match status" value="1"/>
</dbReference>
<name>A0ABZ0Z3G3_9CAUD</name>
<organism evidence="1 2">
    <name type="scientific">phage Lak_Megaphage_Sonny</name>
    <dbReference type="NCBI Taxonomy" id="3109229"/>
    <lineage>
        <taxon>Viruses</taxon>
        <taxon>Duplodnaviria</taxon>
        <taxon>Heunggongvirae</taxon>
        <taxon>Uroviricota</taxon>
        <taxon>Caudoviricetes</taxon>
        <taxon>Caudoviricetes code 15 clade</taxon>
    </lineage>
</organism>
<evidence type="ECO:0000313" key="1">
    <source>
        <dbReference type="EMBL" id="WQJ53611.1"/>
    </source>
</evidence>
<accession>A0ABZ0Z3G3</accession>
<evidence type="ECO:0000313" key="2">
    <source>
        <dbReference type="Proteomes" id="UP001358193"/>
    </source>
</evidence>
<protein>
    <submittedName>
        <fullName evidence="1">Metal-dependent phosphohydrolase</fullName>
    </submittedName>
</protein>
<dbReference type="SUPFAM" id="SSF109604">
    <property type="entry name" value="HD-domain/PDEase-like"/>
    <property type="match status" value="1"/>
</dbReference>
<keyword evidence="2" id="KW-1185">Reference proteome</keyword>
<sequence length="220" mass="25156">MAKLTSTQIFNNKQEFISLLQKVQRPGIDSLITWLEEKSDFFTAPSSSKYHGASDGGLCQHSLNVYHALKKLIDVSKEIALPEKQINGISEETIILVSLMHDFCKTNFYQPVYKFYKDDSTGNWVKYIGYDCVDKFPVGHGEKSVIMLQNFIKLSQTEIIAIRWHMGLFDVSTTVSPYQKPAYMQINNECPLAILLQEADFYASFMMEPFTDPKIDNVVE</sequence>
<dbReference type="Proteomes" id="UP001358193">
    <property type="component" value="Segment"/>
</dbReference>
<reference evidence="1 2" key="1">
    <citation type="submission" date="2023-11" db="EMBL/GenBank/DDBJ databases">
        <authorList>
            <person name="Cook R."/>
            <person name="Crisci M."/>
            <person name="Pye H."/>
            <person name="Adriaenssens E."/>
            <person name="Santini J."/>
        </authorList>
    </citation>
    <scope>NUCLEOTIDE SEQUENCE [LARGE SCALE GENOMIC DNA]</scope>
    <source>
        <strain evidence="1">Lak_Megaphage_Sonny</strain>
    </source>
</reference>
<dbReference type="EMBL" id="OR769223">
    <property type="protein sequence ID" value="WQJ53611.1"/>
    <property type="molecule type" value="Genomic_DNA"/>
</dbReference>